<dbReference type="InterPro" id="IPR044770">
    <property type="entry name" value="MFS_spinster-like"/>
</dbReference>
<keyword evidence="3 6" id="KW-0812">Transmembrane</keyword>
<dbReference type="AlphaFoldDB" id="A0A0R2U7I3"/>
<gene>
    <name evidence="8" type="ORF">ABS24_10435</name>
</gene>
<feature type="transmembrane region" description="Helical" evidence="6">
    <location>
        <begin position="366"/>
        <end position="387"/>
    </location>
</feature>
<dbReference type="PROSITE" id="PS50850">
    <property type="entry name" value="MFS"/>
    <property type="match status" value="1"/>
</dbReference>
<dbReference type="InterPro" id="IPR011701">
    <property type="entry name" value="MFS"/>
</dbReference>
<feature type="transmembrane region" description="Helical" evidence="6">
    <location>
        <begin position="399"/>
        <end position="421"/>
    </location>
</feature>
<dbReference type="Proteomes" id="UP000051213">
    <property type="component" value="Unassembled WGS sequence"/>
</dbReference>
<feature type="transmembrane region" description="Helical" evidence="6">
    <location>
        <begin position="330"/>
        <end position="354"/>
    </location>
</feature>
<evidence type="ECO:0000256" key="1">
    <source>
        <dbReference type="ARBA" id="ARBA00004141"/>
    </source>
</evidence>
<feature type="transmembrane region" description="Helical" evidence="6">
    <location>
        <begin position="80"/>
        <end position="101"/>
    </location>
</feature>
<comment type="subcellular location">
    <subcellularLocation>
        <location evidence="1">Membrane</location>
        <topology evidence="1">Multi-pass membrane protein</topology>
    </subcellularLocation>
</comment>
<evidence type="ECO:0000256" key="2">
    <source>
        <dbReference type="ARBA" id="ARBA00022448"/>
    </source>
</evidence>
<dbReference type="GO" id="GO:0022857">
    <property type="term" value="F:transmembrane transporter activity"/>
    <property type="evidence" value="ECO:0007669"/>
    <property type="project" value="InterPro"/>
</dbReference>
<dbReference type="PANTHER" id="PTHR23505:SF79">
    <property type="entry name" value="PROTEIN SPINSTER"/>
    <property type="match status" value="1"/>
</dbReference>
<feature type="transmembrane region" description="Helical" evidence="6">
    <location>
        <begin position="51"/>
        <end position="74"/>
    </location>
</feature>
<dbReference type="EMBL" id="LICA01000085">
    <property type="protein sequence ID" value="KRO95500.1"/>
    <property type="molecule type" value="Genomic_DNA"/>
</dbReference>
<sequence>MDGQPAPNKNYRTFVLILLTVVYGFNFVDRQILGILAPFIQEDLGLTNTQLGLLSGLLFAVFYTVVAIPIAWLADRYSRVNIISIALATWSGFTALTGFAGNFMQIGLARMGVGIGEAGGSPPSHSIISDMYSKEERAGALGVYSMGIPFGIMAAYFITAWIIGPSQGETTVVDWRKIFIFLGVTGVGLAIVVKLVLREPIRGAMEFGQQTEMVKPPFMESLKTLLKIPAWWAMGLGIAFGSFASYALSTFHTKYLIALDPSFDFQHLIIFLGIINGTAYAGGAFFGARLADKWGSKDIRAYGWVPAIAISLCLPIGIVSFWVSSIEVNLFLSTLFLLFVGIYLGPSFAIAQTLAPINMRAMSTALFFFILNMIALGGGPTFAGWMIDVFKENYNDLESMRYAMSLTFCVFIPSIISFLVVARKLPKDWAAAQKRNETLAKK</sequence>
<keyword evidence="5 6" id="KW-0472">Membrane</keyword>
<dbReference type="Pfam" id="PF07690">
    <property type="entry name" value="MFS_1"/>
    <property type="match status" value="1"/>
</dbReference>
<feature type="transmembrane region" description="Helical" evidence="6">
    <location>
        <begin position="178"/>
        <end position="197"/>
    </location>
</feature>
<feature type="transmembrane region" description="Helical" evidence="6">
    <location>
        <begin position="228"/>
        <end position="248"/>
    </location>
</feature>
<dbReference type="Gene3D" id="1.20.1250.20">
    <property type="entry name" value="MFS general substrate transporter like domains"/>
    <property type="match status" value="2"/>
</dbReference>
<keyword evidence="4 6" id="KW-1133">Transmembrane helix</keyword>
<evidence type="ECO:0000256" key="5">
    <source>
        <dbReference type="ARBA" id="ARBA00023136"/>
    </source>
</evidence>
<proteinExistence type="predicted"/>
<feature type="transmembrane region" description="Helical" evidence="6">
    <location>
        <begin position="14"/>
        <end position="39"/>
    </location>
</feature>
<name>A0A0R2U7I3_9GAMM</name>
<dbReference type="InterPro" id="IPR036259">
    <property type="entry name" value="MFS_trans_sf"/>
</dbReference>
<evidence type="ECO:0000313" key="8">
    <source>
        <dbReference type="EMBL" id="KRO95500.1"/>
    </source>
</evidence>
<evidence type="ECO:0000256" key="6">
    <source>
        <dbReference type="SAM" id="Phobius"/>
    </source>
</evidence>
<evidence type="ECO:0000256" key="3">
    <source>
        <dbReference type="ARBA" id="ARBA00022692"/>
    </source>
</evidence>
<dbReference type="SUPFAM" id="SSF103473">
    <property type="entry name" value="MFS general substrate transporter"/>
    <property type="match status" value="1"/>
</dbReference>
<comment type="caution">
    <text evidence="8">The sequence shown here is derived from an EMBL/GenBank/DDBJ whole genome shotgun (WGS) entry which is preliminary data.</text>
</comment>
<evidence type="ECO:0000259" key="7">
    <source>
        <dbReference type="PROSITE" id="PS50850"/>
    </source>
</evidence>
<evidence type="ECO:0000256" key="4">
    <source>
        <dbReference type="ARBA" id="ARBA00022989"/>
    </source>
</evidence>
<dbReference type="GO" id="GO:0016020">
    <property type="term" value="C:membrane"/>
    <property type="evidence" value="ECO:0007669"/>
    <property type="project" value="UniProtKB-SubCell"/>
</dbReference>
<feature type="transmembrane region" description="Helical" evidence="6">
    <location>
        <begin position="268"/>
        <end position="290"/>
    </location>
</feature>
<feature type="transmembrane region" description="Helical" evidence="6">
    <location>
        <begin position="141"/>
        <end position="163"/>
    </location>
</feature>
<feature type="domain" description="Major facilitator superfamily (MFS) profile" evidence="7">
    <location>
        <begin position="15"/>
        <end position="425"/>
    </location>
</feature>
<organism evidence="8 9">
    <name type="scientific">SAR92 bacterium BACL26 MAG-121220-bin70</name>
    <dbReference type="NCBI Taxonomy" id="1655626"/>
    <lineage>
        <taxon>Bacteria</taxon>
        <taxon>Pseudomonadati</taxon>
        <taxon>Pseudomonadota</taxon>
        <taxon>Gammaproteobacteria</taxon>
        <taxon>Cellvibrionales</taxon>
        <taxon>Porticoccaceae</taxon>
        <taxon>SAR92 clade</taxon>
    </lineage>
</organism>
<protein>
    <submittedName>
        <fullName evidence="8">MFS transporter</fullName>
    </submittedName>
</protein>
<dbReference type="PANTHER" id="PTHR23505">
    <property type="entry name" value="SPINSTER"/>
    <property type="match status" value="1"/>
</dbReference>
<dbReference type="CDD" id="cd17328">
    <property type="entry name" value="MFS_spinster_like"/>
    <property type="match status" value="1"/>
</dbReference>
<reference evidence="8 9" key="1">
    <citation type="submission" date="2015-10" db="EMBL/GenBank/DDBJ databases">
        <title>Metagenome-Assembled Genomes uncover a global brackish microbiome.</title>
        <authorList>
            <person name="Hugerth L.W."/>
            <person name="Larsson J."/>
            <person name="Alneberg J."/>
            <person name="Lindh M.V."/>
            <person name="Legrand C."/>
            <person name="Pinhassi J."/>
            <person name="Andersson A.F."/>
        </authorList>
    </citation>
    <scope>NUCLEOTIDE SEQUENCE [LARGE SCALE GENOMIC DNA]</scope>
    <source>
        <strain evidence="8">BACL26 MAG-121220-bin70</strain>
    </source>
</reference>
<keyword evidence="2" id="KW-0813">Transport</keyword>
<dbReference type="InterPro" id="IPR020846">
    <property type="entry name" value="MFS_dom"/>
</dbReference>
<evidence type="ECO:0000313" key="9">
    <source>
        <dbReference type="Proteomes" id="UP000051213"/>
    </source>
</evidence>
<feature type="transmembrane region" description="Helical" evidence="6">
    <location>
        <begin position="302"/>
        <end position="324"/>
    </location>
</feature>
<accession>A0A0R2U7I3</accession>